<comment type="caution">
    <text evidence="1">The sequence shown here is derived from an EMBL/GenBank/DDBJ whole genome shotgun (WGS) entry which is preliminary data.</text>
</comment>
<dbReference type="PANTHER" id="PTHR31676">
    <property type="entry name" value="T31J12.3 PROTEIN-RELATED"/>
    <property type="match status" value="1"/>
</dbReference>
<evidence type="ECO:0008006" key="3">
    <source>
        <dbReference type="Google" id="ProtNLM"/>
    </source>
</evidence>
<dbReference type="InterPro" id="IPR036758">
    <property type="entry name" value="At5g01610-like"/>
</dbReference>
<dbReference type="Proteomes" id="UP001140206">
    <property type="component" value="Chromosome 3"/>
</dbReference>
<sequence>MDSLAVATTKDDIRAGAEIIHSAEECYNHSMELLKALGFPEGVMPVKNLDEAGLVRETGFVWMKQKAPYDHFFKGTNTKVRYDTEVTAYVEDGKMKKMTGVKSKQMLLWVPIVEMSVEEGEKIYFKSAVGIGRSFPASAFADEVNTKRVEAVSN</sequence>
<dbReference type="Gene3D" id="2.30.240.10">
    <property type="entry name" value="At5g01610-like"/>
    <property type="match status" value="1"/>
</dbReference>
<gene>
    <name evidence="1" type="ORF">LUZ62_056280</name>
</gene>
<protein>
    <recommendedName>
        <fullName evidence="3">DUF538 domain-containing protein</fullName>
    </recommendedName>
</protein>
<dbReference type="AlphaFoldDB" id="A0AAV8E0K2"/>
<dbReference type="EMBL" id="JAMFTS010000003">
    <property type="protein sequence ID" value="KAJ4772023.1"/>
    <property type="molecule type" value="Genomic_DNA"/>
</dbReference>
<accession>A0AAV8E0K2</accession>
<name>A0AAV8E0K2_9POAL</name>
<evidence type="ECO:0000313" key="2">
    <source>
        <dbReference type="Proteomes" id="UP001140206"/>
    </source>
</evidence>
<reference evidence="1" key="1">
    <citation type="submission" date="2022-08" db="EMBL/GenBank/DDBJ databases">
        <authorList>
            <person name="Marques A."/>
        </authorList>
    </citation>
    <scope>NUCLEOTIDE SEQUENCE</scope>
    <source>
        <strain evidence="1">RhyPub2mFocal</strain>
        <tissue evidence="1">Leaves</tissue>
    </source>
</reference>
<evidence type="ECO:0000313" key="1">
    <source>
        <dbReference type="EMBL" id="KAJ4772023.1"/>
    </source>
</evidence>
<dbReference type="SUPFAM" id="SSF141562">
    <property type="entry name" value="At5g01610-like"/>
    <property type="match status" value="1"/>
</dbReference>
<proteinExistence type="predicted"/>
<dbReference type="InterPro" id="IPR007493">
    <property type="entry name" value="DUF538"/>
</dbReference>
<dbReference type="PANTHER" id="PTHR31676:SF20">
    <property type="entry name" value="T19F6.7 PROTEIN"/>
    <property type="match status" value="1"/>
</dbReference>
<dbReference type="Pfam" id="PF04398">
    <property type="entry name" value="DUF538"/>
    <property type="match status" value="1"/>
</dbReference>
<organism evidence="1 2">
    <name type="scientific">Rhynchospora pubera</name>
    <dbReference type="NCBI Taxonomy" id="906938"/>
    <lineage>
        <taxon>Eukaryota</taxon>
        <taxon>Viridiplantae</taxon>
        <taxon>Streptophyta</taxon>
        <taxon>Embryophyta</taxon>
        <taxon>Tracheophyta</taxon>
        <taxon>Spermatophyta</taxon>
        <taxon>Magnoliopsida</taxon>
        <taxon>Liliopsida</taxon>
        <taxon>Poales</taxon>
        <taxon>Cyperaceae</taxon>
        <taxon>Cyperoideae</taxon>
        <taxon>Rhynchosporeae</taxon>
        <taxon>Rhynchospora</taxon>
    </lineage>
</organism>
<keyword evidence="2" id="KW-1185">Reference proteome</keyword>